<evidence type="ECO:0000256" key="1">
    <source>
        <dbReference type="SAM" id="MobiDB-lite"/>
    </source>
</evidence>
<name>A0A328Z1X0_9BURK</name>
<feature type="region of interest" description="Disordered" evidence="1">
    <location>
        <begin position="219"/>
        <end position="243"/>
    </location>
</feature>
<feature type="region of interest" description="Disordered" evidence="1">
    <location>
        <begin position="437"/>
        <end position="472"/>
    </location>
</feature>
<organism evidence="2 3">
    <name type="scientific">Paracidovorax anthurii</name>
    <dbReference type="NCBI Taxonomy" id="78229"/>
    <lineage>
        <taxon>Bacteria</taxon>
        <taxon>Pseudomonadati</taxon>
        <taxon>Pseudomonadota</taxon>
        <taxon>Betaproteobacteria</taxon>
        <taxon>Burkholderiales</taxon>
        <taxon>Comamonadaceae</taxon>
        <taxon>Paracidovorax</taxon>
    </lineage>
</organism>
<evidence type="ECO:0000313" key="3">
    <source>
        <dbReference type="Proteomes" id="UP000248856"/>
    </source>
</evidence>
<accession>A0A328Z1X0</accession>
<dbReference type="AlphaFoldDB" id="A0A328Z1X0"/>
<comment type="caution">
    <text evidence="2">The sequence shown here is derived from an EMBL/GenBank/DDBJ whole genome shotgun (WGS) entry which is preliminary data.</text>
</comment>
<dbReference type="EMBL" id="QLTA01000026">
    <property type="protein sequence ID" value="RAR79433.1"/>
    <property type="molecule type" value="Genomic_DNA"/>
</dbReference>
<sequence length="472" mass="52912">MHDRILKSYSALAGIGITDEEIYAKAMKRYFGCHSRLTERNGKQVAEFFHPMGEGFPTQATYFYYVLKRFPRSQVKEAKWGRNRVRSNVEPYRGSFTESSWNLMQRVEADAYFVQDLPKGYVEGSDLKQVVVVTKRDTASGKKTGIGFAYGRELAAAYRMATFCEAVGFRVYGRLLGLRITDSGKGVSPYDITDRGAGATAGALSRIEDFQPVIRESAPSYAGQSKALVETSNPKKRHDDEAPSFKRSNMKTIELARREFGMAIQFNETTIVANRVDPDLAPRVNRLTPNGIWEALDSVGRNNSVQVGFDDAVRAYLDVVPGKLTRGGVVVAGRNYYSKTPEFERALSSVAGGQDVKVNVFVLSACIRYVWFDWKSKLIELDVRYPIPVGEEVKHMSLGEAVEYAEHMQAWEATERRHRAAKKLLLNEDYLEQTGMELKSGSRVAGRPKRGTATARQEHDEAQQSVHGRRAA</sequence>
<reference evidence="2 3" key="1">
    <citation type="submission" date="2018-06" db="EMBL/GenBank/DDBJ databases">
        <title>Genomic Encyclopedia of Archaeal and Bacterial Type Strains, Phase II (KMG-II): from individual species to whole genera.</title>
        <authorList>
            <person name="Goeker M."/>
        </authorList>
    </citation>
    <scope>NUCLEOTIDE SEQUENCE [LARGE SCALE GENOMIC DNA]</scope>
    <source>
        <strain evidence="2 3">CFPB 3232</strain>
    </source>
</reference>
<keyword evidence="3" id="KW-1185">Reference proteome</keyword>
<protein>
    <submittedName>
        <fullName evidence="2">Uncharacterized protein</fullName>
    </submittedName>
</protein>
<proteinExistence type="predicted"/>
<evidence type="ECO:0000313" key="2">
    <source>
        <dbReference type="EMBL" id="RAR79433.1"/>
    </source>
</evidence>
<gene>
    <name evidence="2" type="ORF">AX018_102642</name>
</gene>
<dbReference type="Proteomes" id="UP000248856">
    <property type="component" value="Unassembled WGS sequence"/>
</dbReference>